<dbReference type="Pfam" id="PF00550">
    <property type="entry name" value="PP-binding"/>
    <property type="match status" value="1"/>
</dbReference>
<dbReference type="RefSeq" id="WP_098693990.1">
    <property type="nucleotide sequence ID" value="NZ_CP023778.1"/>
</dbReference>
<accession>A0A291RI56</accession>
<organism evidence="2 3">
    <name type="scientific">Nocardia terpenica</name>
    <dbReference type="NCBI Taxonomy" id="455432"/>
    <lineage>
        <taxon>Bacteria</taxon>
        <taxon>Bacillati</taxon>
        <taxon>Actinomycetota</taxon>
        <taxon>Actinomycetes</taxon>
        <taxon>Mycobacteriales</taxon>
        <taxon>Nocardiaceae</taxon>
        <taxon>Nocardia</taxon>
    </lineage>
</organism>
<feature type="domain" description="Carrier" evidence="1">
    <location>
        <begin position="7"/>
        <end position="82"/>
    </location>
</feature>
<evidence type="ECO:0000259" key="1">
    <source>
        <dbReference type="PROSITE" id="PS50075"/>
    </source>
</evidence>
<sequence length="92" mass="10434">MSDSVEPGADVVAWHITESWRRALGVPEIADDDDFFELGGNSLLVTRIVSYLRRELQVEVEMLQVFDTSCFGEFRSVVEESVARSKESAHER</sequence>
<dbReference type="InterPro" id="IPR036736">
    <property type="entry name" value="ACP-like_sf"/>
</dbReference>
<dbReference type="KEGG" id="ntp:CRH09_11935"/>
<dbReference type="EMBL" id="CP023778">
    <property type="protein sequence ID" value="ATL66814.1"/>
    <property type="molecule type" value="Genomic_DNA"/>
</dbReference>
<dbReference type="Proteomes" id="UP000221961">
    <property type="component" value="Chromosome"/>
</dbReference>
<dbReference type="GeneID" id="88358112"/>
<proteinExistence type="predicted"/>
<dbReference type="SUPFAM" id="SSF47336">
    <property type="entry name" value="ACP-like"/>
    <property type="match status" value="1"/>
</dbReference>
<dbReference type="AlphaFoldDB" id="A0A291RI56"/>
<reference evidence="2 3" key="1">
    <citation type="submission" date="2017-10" db="EMBL/GenBank/DDBJ databases">
        <title>Comparative genomics between pathogenic Norcardia.</title>
        <authorList>
            <person name="Zeng L."/>
        </authorList>
    </citation>
    <scope>NUCLEOTIDE SEQUENCE [LARGE SCALE GENOMIC DNA]</scope>
    <source>
        <strain evidence="2 3">NC_YFY_NT001</strain>
    </source>
</reference>
<gene>
    <name evidence="2" type="ORF">CRH09_11935</name>
</gene>
<dbReference type="InterPro" id="IPR009081">
    <property type="entry name" value="PP-bd_ACP"/>
</dbReference>
<evidence type="ECO:0000313" key="3">
    <source>
        <dbReference type="Proteomes" id="UP000221961"/>
    </source>
</evidence>
<dbReference type="Gene3D" id="1.10.1200.10">
    <property type="entry name" value="ACP-like"/>
    <property type="match status" value="1"/>
</dbReference>
<protein>
    <recommendedName>
        <fullName evidence="1">Carrier domain-containing protein</fullName>
    </recommendedName>
</protein>
<name>A0A291RI56_9NOCA</name>
<evidence type="ECO:0000313" key="2">
    <source>
        <dbReference type="EMBL" id="ATL66814.1"/>
    </source>
</evidence>
<dbReference type="PROSITE" id="PS50075">
    <property type="entry name" value="CARRIER"/>
    <property type="match status" value="1"/>
</dbReference>